<evidence type="ECO:0000256" key="7">
    <source>
        <dbReference type="ARBA" id="ARBA00025067"/>
    </source>
</evidence>
<name>A0A255YV13_9PROT</name>
<dbReference type="UniPathway" id="UPA00077">
    <property type="reaction ID" value="UER00158"/>
</dbReference>
<dbReference type="Pfam" id="PF00186">
    <property type="entry name" value="DHFR_1"/>
    <property type="match status" value="1"/>
</dbReference>
<comment type="similarity">
    <text evidence="2 8">Belongs to the dihydrofolate reductase family.</text>
</comment>
<dbReference type="GO" id="GO:0050661">
    <property type="term" value="F:NADP binding"/>
    <property type="evidence" value="ECO:0007669"/>
    <property type="project" value="InterPro"/>
</dbReference>
<keyword evidence="6" id="KW-0560">Oxidoreductase</keyword>
<dbReference type="EMBL" id="NOXU01000031">
    <property type="protein sequence ID" value="OYQ32270.1"/>
    <property type="molecule type" value="Genomic_DNA"/>
</dbReference>
<evidence type="ECO:0000256" key="4">
    <source>
        <dbReference type="ARBA" id="ARBA00022563"/>
    </source>
</evidence>
<dbReference type="SUPFAM" id="SSF53597">
    <property type="entry name" value="Dihydrofolate reductase-like"/>
    <property type="match status" value="1"/>
</dbReference>
<dbReference type="EC" id="1.5.1.3" evidence="3"/>
<proteinExistence type="inferred from homology"/>
<gene>
    <name evidence="10" type="ORF">CHU95_15775</name>
</gene>
<dbReference type="GO" id="GO:0004146">
    <property type="term" value="F:dihydrofolate reductase activity"/>
    <property type="evidence" value="ECO:0007669"/>
    <property type="project" value="UniProtKB-EC"/>
</dbReference>
<evidence type="ECO:0000313" key="11">
    <source>
        <dbReference type="Proteomes" id="UP000216998"/>
    </source>
</evidence>
<dbReference type="PRINTS" id="PR00070">
    <property type="entry name" value="DHFR"/>
</dbReference>
<protein>
    <recommendedName>
        <fullName evidence="3">dihydrofolate reductase</fullName>
        <ecNumber evidence="3">1.5.1.3</ecNumber>
    </recommendedName>
</protein>
<dbReference type="InterPro" id="IPR024072">
    <property type="entry name" value="DHFR-like_dom_sf"/>
</dbReference>
<dbReference type="OrthoDB" id="9804315at2"/>
<evidence type="ECO:0000256" key="5">
    <source>
        <dbReference type="ARBA" id="ARBA00022857"/>
    </source>
</evidence>
<dbReference type="GO" id="GO:0046655">
    <property type="term" value="P:folic acid metabolic process"/>
    <property type="evidence" value="ECO:0007669"/>
    <property type="project" value="TreeGrafter"/>
</dbReference>
<keyword evidence="5" id="KW-0521">NADP</keyword>
<dbReference type="PROSITE" id="PS00075">
    <property type="entry name" value="DHFR_1"/>
    <property type="match status" value="1"/>
</dbReference>
<dbReference type="GO" id="GO:0046452">
    <property type="term" value="P:dihydrofolate metabolic process"/>
    <property type="evidence" value="ECO:0007669"/>
    <property type="project" value="TreeGrafter"/>
</dbReference>
<evidence type="ECO:0000256" key="6">
    <source>
        <dbReference type="ARBA" id="ARBA00023002"/>
    </source>
</evidence>
<dbReference type="InterPro" id="IPR001796">
    <property type="entry name" value="DHFR_dom"/>
</dbReference>
<accession>A0A255YV13</accession>
<keyword evidence="11" id="KW-1185">Reference proteome</keyword>
<dbReference type="PANTHER" id="PTHR48069">
    <property type="entry name" value="DIHYDROFOLATE REDUCTASE"/>
    <property type="match status" value="1"/>
</dbReference>
<evidence type="ECO:0000256" key="3">
    <source>
        <dbReference type="ARBA" id="ARBA00012856"/>
    </source>
</evidence>
<dbReference type="GO" id="GO:0046654">
    <property type="term" value="P:tetrahydrofolate biosynthetic process"/>
    <property type="evidence" value="ECO:0007669"/>
    <property type="project" value="UniProtKB-UniPathway"/>
</dbReference>
<evidence type="ECO:0000256" key="2">
    <source>
        <dbReference type="ARBA" id="ARBA00009539"/>
    </source>
</evidence>
<comment type="caution">
    <text evidence="10">The sequence shown here is derived from an EMBL/GenBank/DDBJ whole genome shotgun (WGS) entry which is preliminary data.</text>
</comment>
<comment type="pathway">
    <text evidence="1">Cofactor biosynthesis; tetrahydrofolate biosynthesis; 5,6,7,8-tetrahydrofolate from 7,8-dihydrofolate: step 1/1.</text>
</comment>
<keyword evidence="4" id="KW-0554">One-carbon metabolism</keyword>
<dbReference type="PANTHER" id="PTHR48069:SF3">
    <property type="entry name" value="DIHYDROFOLATE REDUCTASE"/>
    <property type="match status" value="1"/>
</dbReference>
<organism evidence="10 11">
    <name type="scientific">Niveispirillum lacus</name>
    <dbReference type="NCBI Taxonomy" id="1981099"/>
    <lineage>
        <taxon>Bacteria</taxon>
        <taxon>Pseudomonadati</taxon>
        <taxon>Pseudomonadota</taxon>
        <taxon>Alphaproteobacteria</taxon>
        <taxon>Rhodospirillales</taxon>
        <taxon>Azospirillaceae</taxon>
        <taxon>Niveispirillum</taxon>
    </lineage>
</organism>
<dbReference type="InterPro" id="IPR012259">
    <property type="entry name" value="DHFR"/>
</dbReference>
<dbReference type="InterPro" id="IPR017925">
    <property type="entry name" value="DHFR_CS"/>
</dbReference>
<evidence type="ECO:0000313" key="10">
    <source>
        <dbReference type="EMBL" id="OYQ32270.1"/>
    </source>
</evidence>
<dbReference type="GO" id="GO:0005829">
    <property type="term" value="C:cytosol"/>
    <property type="evidence" value="ECO:0007669"/>
    <property type="project" value="TreeGrafter"/>
</dbReference>
<comment type="function">
    <text evidence="7">Key enzyme in folate metabolism. Catalyzes an essential reaction for de novo glycine and purine synthesis, and for DNA precursor synthesis.</text>
</comment>
<feature type="domain" description="DHFR" evidence="9">
    <location>
        <begin position="48"/>
        <end position="214"/>
    </location>
</feature>
<dbReference type="CDD" id="cd00209">
    <property type="entry name" value="DHFR"/>
    <property type="match status" value="1"/>
</dbReference>
<evidence type="ECO:0000256" key="8">
    <source>
        <dbReference type="RuleBase" id="RU004474"/>
    </source>
</evidence>
<dbReference type="PROSITE" id="PS51330">
    <property type="entry name" value="DHFR_2"/>
    <property type="match status" value="1"/>
</dbReference>
<dbReference type="Gene3D" id="3.40.430.10">
    <property type="entry name" value="Dihydrofolate Reductase, subunit A"/>
    <property type="match status" value="1"/>
</dbReference>
<evidence type="ECO:0000256" key="1">
    <source>
        <dbReference type="ARBA" id="ARBA00004903"/>
    </source>
</evidence>
<dbReference type="GO" id="GO:0006730">
    <property type="term" value="P:one-carbon metabolic process"/>
    <property type="evidence" value="ECO:0007669"/>
    <property type="project" value="UniProtKB-KW"/>
</dbReference>
<dbReference type="AlphaFoldDB" id="A0A255YV13"/>
<sequence length="214" mass="23420">MSSIRSRYCCSGWRIDRPLRLPCAVSGCSLARWAAIVTHRPTGDLALHLSVIAAVARNGVIGHEGRMPWKLPNDLRFFKQVTMGKPMIMGRKTWESFGSKPLPGRPHIVVTGNRAFQAEGAIIVHDLESAIETGRRLAEEAGGDEVMVIGGAQIYAAALPLATRVFLTEIAASPVGDTHFPDFDRTAFLGEELGMQMAKGPDSPAFRVMLFHRR</sequence>
<evidence type="ECO:0000259" key="9">
    <source>
        <dbReference type="PROSITE" id="PS51330"/>
    </source>
</evidence>
<reference evidence="10 11" key="1">
    <citation type="submission" date="2017-07" db="EMBL/GenBank/DDBJ databases">
        <title>Niveispirillum cyanobacteriorum sp. nov., isolated from cyanobacterial aggregates in a eutrophic lake.</title>
        <authorList>
            <person name="Cai H."/>
        </authorList>
    </citation>
    <scope>NUCLEOTIDE SEQUENCE [LARGE SCALE GENOMIC DNA]</scope>
    <source>
        <strain evidence="11">TH1-14</strain>
    </source>
</reference>
<dbReference type="Proteomes" id="UP000216998">
    <property type="component" value="Unassembled WGS sequence"/>
</dbReference>